<dbReference type="InterPro" id="IPR011009">
    <property type="entry name" value="Kinase-like_dom_sf"/>
</dbReference>
<dbReference type="Gene3D" id="3.90.1200.10">
    <property type="match status" value="1"/>
</dbReference>
<sequence>MKMRSTRQKLKLIRGISRANANGGNGLTSRKSSSGNHSTYQHQSNQPYENTSAANGSSINGQQNKHHSTLIHHESELYSSPSGIGGGRQRLHHKSQGVVVRSGAIRTHSSSSLSSASSTSSLSTSSRSRSPTEPIGTSTTEEKTSGKNNSGVSNNNNSQGLDLLLDNGACITPLIAGSSIGTGHPHRQWTQFLAVNMDCTGPNSDIRAKAFGICRDYLHGAWKQIDSKDLIIKRVSGGLSNWLYHCSLPLSLTPQHNEPVQVLLRFYGQVHGEGALESLITESVIFTLLSERKLGPRLYGVFPGGRVEEFIPARPLLTVELRDTELSLLIAQKTAQIHGLNIPISKEPSWLWGTMERWMANVRECLANRSSVSDCSQETLQKLVDFNLDAELMWLKQFLPAVNSPVVFAHNDLQEGNILIRPEWETPDEKLVLIDFEYCSYNYRGFDLANHFCEWSYNYNMEAYPNFAFTPQDLPSRAEKLTYIRRYISVLREEYKVNFADADDEFLRDSPLFDEEHIIKETEAFTLASHFFWSLWAIVNAQVSKIPFGYWEYGLCRLESFFELKKTFV</sequence>
<keyword evidence="6" id="KW-1185">Reference proteome</keyword>
<dbReference type="SUPFAM" id="SSF56112">
    <property type="entry name" value="Protein kinase-like (PK-like)"/>
    <property type="match status" value="1"/>
</dbReference>
<keyword evidence="1" id="KW-0443">Lipid metabolism</keyword>
<feature type="compositionally biased region" description="Low complexity" evidence="4">
    <location>
        <begin position="146"/>
        <end position="155"/>
    </location>
</feature>
<proteinExistence type="inferred from homology"/>
<dbReference type="EMBL" id="CAXLJM020000051">
    <property type="protein sequence ID" value="CAL8115854.1"/>
    <property type="molecule type" value="Genomic_DNA"/>
</dbReference>
<feature type="compositionally biased region" description="Polar residues" evidence="4">
    <location>
        <begin position="19"/>
        <end position="63"/>
    </location>
</feature>
<dbReference type="PANTHER" id="PTHR22603:SF93">
    <property type="entry name" value="RE24176P"/>
    <property type="match status" value="1"/>
</dbReference>
<gene>
    <name evidence="5" type="ORF">ODALV1_LOCUS17039</name>
</gene>
<feature type="compositionally biased region" description="Low complexity" evidence="4">
    <location>
        <begin position="109"/>
        <end position="129"/>
    </location>
</feature>
<keyword evidence="1" id="KW-0444">Lipid biosynthesis</keyword>
<reference evidence="5 6" key="1">
    <citation type="submission" date="2024-08" db="EMBL/GenBank/DDBJ databases">
        <authorList>
            <person name="Cucini C."/>
            <person name="Frati F."/>
        </authorList>
    </citation>
    <scope>NUCLEOTIDE SEQUENCE [LARGE SCALE GENOMIC DNA]</scope>
</reference>
<dbReference type="Gene3D" id="3.30.200.20">
    <property type="entry name" value="Phosphorylase Kinase, domain 1"/>
    <property type="match status" value="1"/>
</dbReference>
<keyword evidence="2" id="KW-1208">Phospholipid metabolism</keyword>
<evidence type="ECO:0008006" key="7">
    <source>
        <dbReference type="Google" id="ProtNLM"/>
    </source>
</evidence>
<keyword evidence="1" id="KW-0594">Phospholipid biosynthesis</keyword>
<organism evidence="5 6">
    <name type="scientific">Orchesella dallaii</name>
    <dbReference type="NCBI Taxonomy" id="48710"/>
    <lineage>
        <taxon>Eukaryota</taxon>
        <taxon>Metazoa</taxon>
        <taxon>Ecdysozoa</taxon>
        <taxon>Arthropoda</taxon>
        <taxon>Hexapoda</taxon>
        <taxon>Collembola</taxon>
        <taxon>Entomobryomorpha</taxon>
        <taxon>Entomobryoidea</taxon>
        <taxon>Orchesellidae</taxon>
        <taxon>Orchesellinae</taxon>
        <taxon>Orchesella</taxon>
    </lineage>
</organism>
<accession>A0ABP1R0A3</accession>
<dbReference type="Proteomes" id="UP001642540">
    <property type="component" value="Unassembled WGS sequence"/>
</dbReference>
<name>A0ABP1R0A3_9HEXA</name>
<evidence type="ECO:0000256" key="4">
    <source>
        <dbReference type="SAM" id="MobiDB-lite"/>
    </source>
</evidence>
<evidence type="ECO:0000256" key="3">
    <source>
        <dbReference type="ARBA" id="ARBA00038211"/>
    </source>
</evidence>
<evidence type="ECO:0000313" key="5">
    <source>
        <dbReference type="EMBL" id="CAL8115854.1"/>
    </source>
</evidence>
<dbReference type="Pfam" id="PF01633">
    <property type="entry name" value="Choline_kinase"/>
    <property type="match status" value="1"/>
</dbReference>
<feature type="region of interest" description="Disordered" evidence="4">
    <location>
        <begin position="14"/>
        <end position="155"/>
    </location>
</feature>
<dbReference type="CDD" id="cd05156">
    <property type="entry name" value="ChoK_euk"/>
    <property type="match status" value="1"/>
</dbReference>
<dbReference type="PANTHER" id="PTHR22603">
    <property type="entry name" value="CHOLINE/ETHANOALAMINE KINASE"/>
    <property type="match status" value="1"/>
</dbReference>
<evidence type="ECO:0000313" key="6">
    <source>
        <dbReference type="Proteomes" id="UP001642540"/>
    </source>
</evidence>
<evidence type="ECO:0000256" key="1">
    <source>
        <dbReference type="ARBA" id="ARBA00023209"/>
    </source>
</evidence>
<protein>
    <recommendedName>
        <fullName evidence="7">Choline/ethanolamine kinase</fullName>
    </recommendedName>
</protein>
<evidence type="ECO:0000256" key="2">
    <source>
        <dbReference type="ARBA" id="ARBA00023264"/>
    </source>
</evidence>
<comment type="caution">
    <text evidence="5">The sequence shown here is derived from an EMBL/GenBank/DDBJ whole genome shotgun (WGS) entry which is preliminary data.</text>
</comment>
<comment type="similarity">
    <text evidence="3">Belongs to the choline/ethanolamine kinase family.</text>
</comment>